<dbReference type="EMBL" id="CAJNON010000175">
    <property type="protein sequence ID" value="CAF1068660.1"/>
    <property type="molecule type" value="Genomic_DNA"/>
</dbReference>
<dbReference type="EMBL" id="CAJOAY010000340">
    <property type="protein sequence ID" value="CAF3636771.1"/>
    <property type="molecule type" value="Genomic_DNA"/>
</dbReference>
<feature type="transmembrane region" description="Helical" evidence="1">
    <location>
        <begin position="82"/>
        <end position="108"/>
    </location>
</feature>
<feature type="transmembrane region" description="Helical" evidence="1">
    <location>
        <begin position="162"/>
        <end position="188"/>
    </location>
</feature>
<comment type="caution">
    <text evidence="2">The sequence shown here is derived from an EMBL/GenBank/DDBJ whole genome shotgun (WGS) entry which is preliminary data.</text>
</comment>
<gene>
    <name evidence="3" type="ORF">OKA104_LOCUS8428</name>
    <name evidence="2" type="ORF">VCS650_LOCUS18353</name>
</gene>
<evidence type="ECO:0000313" key="4">
    <source>
        <dbReference type="Proteomes" id="UP000663891"/>
    </source>
</evidence>
<feature type="transmembrane region" description="Helical" evidence="1">
    <location>
        <begin position="120"/>
        <end position="142"/>
    </location>
</feature>
<keyword evidence="1" id="KW-1133">Transmembrane helix</keyword>
<dbReference type="OrthoDB" id="10023112at2759"/>
<evidence type="ECO:0000256" key="1">
    <source>
        <dbReference type="SAM" id="Phobius"/>
    </source>
</evidence>
<evidence type="ECO:0000313" key="2">
    <source>
        <dbReference type="EMBL" id="CAF1068660.1"/>
    </source>
</evidence>
<proteinExistence type="predicted"/>
<organism evidence="2 4">
    <name type="scientific">Adineta steineri</name>
    <dbReference type="NCBI Taxonomy" id="433720"/>
    <lineage>
        <taxon>Eukaryota</taxon>
        <taxon>Metazoa</taxon>
        <taxon>Spiralia</taxon>
        <taxon>Gnathifera</taxon>
        <taxon>Rotifera</taxon>
        <taxon>Eurotatoria</taxon>
        <taxon>Bdelloidea</taxon>
        <taxon>Adinetida</taxon>
        <taxon>Adinetidae</taxon>
        <taxon>Adineta</taxon>
    </lineage>
</organism>
<keyword evidence="1" id="KW-0472">Membrane</keyword>
<dbReference type="Proteomes" id="UP000663881">
    <property type="component" value="Unassembled WGS sequence"/>
</dbReference>
<dbReference type="AlphaFoldDB" id="A0A814LR74"/>
<reference evidence="2" key="1">
    <citation type="submission" date="2021-02" db="EMBL/GenBank/DDBJ databases">
        <authorList>
            <person name="Nowell W R."/>
        </authorList>
    </citation>
    <scope>NUCLEOTIDE SEQUENCE</scope>
</reference>
<sequence length="204" mass="22451">MFFLIGFGWHVAASFAFVLAILSPNWLTVQTVPSLGSFQIQRGVFYVCDLVAQNSTFTTTRCASIIGVDSSLNSTGRWSYNFAISSAAIAIGCAGLSIIVLWLSGIYFNVRKKNSCTTCFLLSICLLLLLTFCASFVVWILLISETLTMGYSVDRSIFNWPMWLAVGATGGYLMALLTMLFSFCAVVCHGRKEDRSLNYAANKF</sequence>
<protein>
    <submittedName>
        <fullName evidence="2">Uncharacterized protein</fullName>
    </submittedName>
</protein>
<evidence type="ECO:0000313" key="3">
    <source>
        <dbReference type="EMBL" id="CAF3636771.1"/>
    </source>
</evidence>
<dbReference type="Proteomes" id="UP000663891">
    <property type="component" value="Unassembled WGS sequence"/>
</dbReference>
<name>A0A814LR74_9BILA</name>
<keyword evidence="1" id="KW-0812">Transmembrane</keyword>
<accession>A0A814LR74</accession>